<evidence type="ECO:0000313" key="1">
    <source>
        <dbReference type="EMBL" id="KAE9037975.1"/>
    </source>
</evidence>
<organism evidence="1 2">
    <name type="scientific">Phytophthora rubi</name>
    <dbReference type="NCBI Taxonomy" id="129364"/>
    <lineage>
        <taxon>Eukaryota</taxon>
        <taxon>Sar</taxon>
        <taxon>Stramenopiles</taxon>
        <taxon>Oomycota</taxon>
        <taxon>Peronosporomycetes</taxon>
        <taxon>Peronosporales</taxon>
        <taxon>Peronosporaceae</taxon>
        <taxon>Phytophthora</taxon>
    </lineage>
</organism>
<dbReference type="OrthoDB" id="128539at2759"/>
<accession>A0A6A3NCD0</accession>
<name>A0A6A3NCD0_9STRA</name>
<sequence>MFNLAIKSSGAVVPPTNDDYASWTVMQLRKECTERKLRLSRKVPKAEQIRRLRDYDAMQRAVQATVDEENVLGPSLRKTKYCIIRHLNIIFADRIAERLASSDDAATRDQIDAGEVNHKTAFWREVAAEFLSNTTDFNNLFDLASNDPRFHGINPSVIVGHGVARLYGMWKKVYRNYAKAYAKFYVPGQNSDDFYDYCDSSLDAAYLRVCTKVKSELEAFVNGGMHAEDEVDSMNLNKEPVRPQSNRSSRWQDQVVNTVSRLADCIVGSSTTVAAPSTASNVNGTQDESVLLDRITKLHHLIDQVQESIRREEANGNTASALEESLALYQRRLQRLQTQLTDLD</sequence>
<dbReference type="AlphaFoldDB" id="A0A6A3NCD0"/>
<gene>
    <name evidence="1" type="ORF">PR002_g6275</name>
</gene>
<dbReference type="Proteomes" id="UP000435112">
    <property type="component" value="Unassembled WGS sequence"/>
</dbReference>
<evidence type="ECO:0000313" key="2">
    <source>
        <dbReference type="Proteomes" id="UP000435112"/>
    </source>
</evidence>
<reference evidence="1 2" key="1">
    <citation type="submission" date="2018-09" db="EMBL/GenBank/DDBJ databases">
        <title>Genomic investigation of the strawberry pathogen Phytophthora fragariae indicates pathogenicity is determined by transcriptional variation in three key races.</title>
        <authorList>
            <person name="Adams T.M."/>
            <person name="Armitage A.D."/>
            <person name="Sobczyk M.K."/>
            <person name="Bates H.J."/>
            <person name="Dunwell J.M."/>
            <person name="Nellist C.F."/>
            <person name="Harrison R.J."/>
        </authorList>
    </citation>
    <scope>NUCLEOTIDE SEQUENCE [LARGE SCALE GENOMIC DNA]</scope>
    <source>
        <strain evidence="1 2">SCRP324</strain>
    </source>
</reference>
<dbReference type="InterPro" id="IPR036361">
    <property type="entry name" value="SAP_dom_sf"/>
</dbReference>
<comment type="caution">
    <text evidence="1">The sequence shown here is derived from an EMBL/GenBank/DDBJ whole genome shotgun (WGS) entry which is preliminary data.</text>
</comment>
<proteinExistence type="predicted"/>
<dbReference type="EMBL" id="QXFU01000280">
    <property type="protein sequence ID" value="KAE9037975.1"/>
    <property type="molecule type" value="Genomic_DNA"/>
</dbReference>
<dbReference type="Gene3D" id="1.10.720.30">
    <property type="entry name" value="SAP domain"/>
    <property type="match status" value="1"/>
</dbReference>
<evidence type="ECO:0008006" key="3">
    <source>
        <dbReference type="Google" id="ProtNLM"/>
    </source>
</evidence>
<protein>
    <recommendedName>
        <fullName evidence="3">SAP domain-containing protein</fullName>
    </recommendedName>
</protein>